<evidence type="ECO:0000313" key="3">
    <source>
        <dbReference type="Proteomes" id="UP001054252"/>
    </source>
</evidence>
<keyword evidence="3" id="KW-1185">Reference proteome</keyword>
<dbReference type="EMBL" id="BPVZ01000087">
    <property type="protein sequence ID" value="GKV30522.1"/>
    <property type="molecule type" value="Genomic_DNA"/>
</dbReference>
<feature type="transmembrane region" description="Helical" evidence="1">
    <location>
        <begin position="74"/>
        <end position="102"/>
    </location>
</feature>
<protein>
    <submittedName>
        <fullName evidence="2">Uncharacterized protein</fullName>
    </submittedName>
</protein>
<keyword evidence="1" id="KW-0812">Transmembrane</keyword>
<proteinExistence type="predicted"/>
<gene>
    <name evidence="2" type="ORF">SLEP1_g39325</name>
</gene>
<keyword evidence="1" id="KW-0472">Membrane</keyword>
<organism evidence="2 3">
    <name type="scientific">Rubroshorea leprosula</name>
    <dbReference type="NCBI Taxonomy" id="152421"/>
    <lineage>
        <taxon>Eukaryota</taxon>
        <taxon>Viridiplantae</taxon>
        <taxon>Streptophyta</taxon>
        <taxon>Embryophyta</taxon>
        <taxon>Tracheophyta</taxon>
        <taxon>Spermatophyta</taxon>
        <taxon>Magnoliopsida</taxon>
        <taxon>eudicotyledons</taxon>
        <taxon>Gunneridae</taxon>
        <taxon>Pentapetalae</taxon>
        <taxon>rosids</taxon>
        <taxon>malvids</taxon>
        <taxon>Malvales</taxon>
        <taxon>Dipterocarpaceae</taxon>
        <taxon>Rubroshorea</taxon>
    </lineage>
</organism>
<name>A0AAV5L0Z9_9ROSI</name>
<reference evidence="2 3" key="1">
    <citation type="journal article" date="2021" name="Commun. Biol.">
        <title>The genome of Shorea leprosula (Dipterocarpaceae) highlights the ecological relevance of drought in aseasonal tropical rainforests.</title>
        <authorList>
            <person name="Ng K.K.S."/>
            <person name="Kobayashi M.J."/>
            <person name="Fawcett J.A."/>
            <person name="Hatakeyama M."/>
            <person name="Paape T."/>
            <person name="Ng C.H."/>
            <person name="Ang C.C."/>
            <person name="Tnah L.H."/>
            <person name="Lee C.T."/>
            <person name="Nishiyama T."/>
            <person name="Sese J."/>
            <person name="O'Brien M.J."/>
            <person name="Copetti D."/>
            <person name="Mohd Noor M.I."/>
            <person name="Ong R.C."/>
            <person name="Putra M."/>
            <person name="Sireger I.Z."/>
            <person name="Indrioko S."/>
            <person name="Kosugi Y."/>
            <person name="Izuno A."/>
            <person name="Isagi Y."/>
            <person name="Lee S.L."/>
            <person name="Shimizu K.K."/>
        </authorList>
    </citation>
    <scope>NUCLEOTIDE SEQUENCE [LARGE SCALE GENOMIC DNA]</scope>
    <source>
        <strain evidence="2">214</strain>
    </source>
</reference>
<accession>A0AAV5L0Z9</accession>
<dbReference type="Proteomes" id="UP001054252">
    <property type="component" value="Unassembled WGS sequence"/>
</dbReference>
<dbReference type="AlphaFoldDB" id="A0AAV5L0Z9"/>
<keyword evidence="1" id="KW-1133">Transmembrane helix</keyword>
<comment type="caution">
    <text evidence="2">The sequence shown here is derived from an EMBL/GenBank/DDBJ whole genome shotgun (WGS) entry which is preliminary data.</text>
</comment>
<evidence type="ECO:0000313" key="2">
    <source>
        <dbReference type="EMBL" id="GKV30522.1"/>
    </source>
</evidence>
<sequence length="115" mass="11996">MQLGGGLISIKDFSKGCCNMLIAVTKLPNMSMESILSIFSQPLGSPASEGNSSCRNLIGSPELVARLTTEANLAAFWGVVAMVTVTSLCACNLAISIMGIIWPGAIKGMNTKWGS</sequence>
<evidence type="ECO:0000256" key="1">
    <source>
        <dbReference type="SAM" id="Phobius"/>
    </source>
</evidence>